<keyword evidence="9 10" id="KW-0066">ATP synthesis</keyword>
<gene>
    <name evidence="10" type="primary">atpG</name>
    <name evidence="12" type="ORF">E3E12_03605</name>
</gene>
<dbReference type="GO" id="GO:0046933">
    <property type="term" value="F:proton-transporting ATP synthase activity, rotational mechanism"/>
    <property type="evidence" value="ECO:0007669"/>
    <property type="project" value="UniProtKB-UniRule"/>
</dbReference>
<dbReference type="GO" id="GO:0005524">
    <property type="term" value="F:ATP binding"/>
    <property type="evidence" value="ECO:0007669"/>
    <property type="project" value="UniProtKB-UniRule"/>
</dbReference>
<keyword evidence="4 10" id="KW-0813">Transport</keyword>
<dbReference type="GO" id="GO:0005886">
    <property type="term" value="C:plasma membrane"/>
    <property type="evidence" value="ECO:0007669"/>
    <property type="project" value="UniProtKB-SubCell"/>
</dbReference>
<evidence type="ECO:0000256" key="11">
    <source>
        <dbReference type="SAM" id="MobiDB-lite"/>
    </source>
</evidence>
<evidence type="ECO:0000256" key="3">
    <source>
        <dbReference type="ARBA" id="ARBA00007681"/>
    </source>
</evidence>
<dbReference type="PRINTS" id="PR00126">
    <property type="entry name" value="ATPASEGAMMA"/>
</dbReference>
<proteinExistence type="inferred from homology"/>
<dbReference type="RefSeq" id="WP_141443114.1">
    <property type="nucleotide sequence ID" value="NZ_CP038231.1"/>
</dbReference>
<dbReference type="Proteomes" id="UP000318709">
    <property type="component" value="Chromosome"/>
</dbReference>
<keyword evidence="6 10" id="KW-0406">Ion transport</keyword>
<evidence type="ECO:0000256" key="4">
    <source>
        <dbReference type="ARBA" id="ARBA00022448"/>
    </source>
</evidence>
<evidence type="ECO:0000313" key="12">
    <source>
        <dbReference type="EMBL" id="QDH13438.1"/>
    </source>
</evidence>
<comment type="function">
    <text evidence="1 10">Produces ATP from ADP in the presence of a proton gradient across the membrane. The gamma chain is believed to be important in regulating ATPase activity and the flow of protons through the CF(0) complex.</text>
</comment>
<dbReference type="NCBIfam" id="TIGR01146">
    <property type="entry name" value="ATPsyn_F1gamma"/>
    <property type="match status" value="1"/>
</dbReference>
<keyword evidence="8 10" id="KW-0139">CF(1)</keyword>
<dbReference type="GO" id="GO:0045259">
    <property type="term" value="C:proton-transporting ATP synthase complex"/>
    <property type="evidence" value="ECO:0007669"/>
    <property type="project" value="UniProtKB-KW"/>
</dbReference>
<comment type="similarity">
    <text evidence="3 10">Belongs to the ATPase gamma chain family.</text>
</comment>
<dbReference type="OrthoDB" id="9812769at2"/>
<dbReference type="KEGG" id="swf:E3E12_03605"/>
<evidence type="ECO:0000256" key="1">
    <source>
        <dbReference type="ARBA" id="ARBA00003456"/>
    </source>
</evidence>
<dbReference type="CDD" id="cd12151">
    <property type="entry name" value="F1-ATPase_gamma"/>
    <property type="match status" value="1"/>
</dbReference>
<dbReference type="InterPro" id="IPR000131">
    <property type="entry name" value="ATP_synth_F1_gsu"/>
</dbReference>
<evidence type="ECO:0000256" key="7">
    <source>
        <dbReference type="ARBA" id="ARBA00023136"/>
    </source>
</evidence>
<organism evidence="12 13">
    <name type="scientific">Formicincola oecophyllae</name>
    <dbReference type="NCBI Taxonomy" id="2558361"/>
    <lineage>
        <taxon>Bacteria</taxon>
        <taxon>Pseudomonadati</taxon>
        <taxon>Pseudomonadota</taxon>
        <taxon>Alphaproteobacteria</taxon>
        <taxon>Acetobacterales</taxon>
        <taxon>Acetobacteraceae</taxon>
        <taxon>Formicincola</taxon>
    </lineage>
</organism>
<evidence type="ECO:0000256" key="9">
    <source>
        <dbReference type="ARBA" id="ARBA00023310"/>
    </source>
</evidence>
<evidence type="ECO:0000256" key="10">
    <source>
        <dbReference type="HAMAP-Rule" id="MF_00815"/>
    </source>
</evidence>
<dbReference type="GO" id="GO:0042777">
    <property type="term" value="P:proton motive force-driven plasma membrane ATP synthesis"/>
    <property type="evidence" value="ECO:0007669"/>
    <property type="project" value="UniProtKB-UniRule"/>
</dbReference>
<dbReference type="AlphaFoldDB" id="A0A4Y6UA31"/>
<keyword evidence="10" id="KW-1003">Cell membrane</keyword>
<dbReference type="Pfam" id="PF00231">
    <property type="entry name" value="ATP-synt"/>
    <property type="match status" value="1"/>
</dbReference>
<comment type="subunit">
    <text evidence="10">F-type ATPases have 2 components, CF(1) - the catalytic core - and CF(0) - the membrane proton channel. CF(1) has five subunits: alpha(3), beta(3), gamma(1), delta(1), epsilon(1). CF(0) has three main subunits: a, b and c.</text>
</comment>
<dbReference type="FunFam" id="1.10.287.80:FF:000001">
    <property type="entry name" value="ATP synthase gamma chain"/>
    <property type="match status" value="1"/>
</dbReference>
<protein>
    <recommendedName>
        <fullName evidence="10">ATP synthase gamma chain</fullName>
    </recommendedName>
    <alternativeName>
        <fullName evidence="10">ATP synthase F1 sector gamma subunit</fullName>
    </alternativeName>
    <alternativeName>
        <fullName evidence="10">F-ATPase gamma subunit</fullName>
    </alternativeName>
</protein>
<dbReference type="SUPFAM" id="SSF52943">
    <property type="entry name" value="ATP synthase (F1-ATPase), gamma subunit"/>
    <property type="match status" value="1"/>
</dbReference>
<dbReference type="Gene3D" id="3.40.1380.10">
    <property type="match status" value="1"/>
</dbReference>
<dbReference type="NCBIfam" id="NF004146">
    <property type="entry name" value="PRK05621.1-4"/>
    <property type="match status" value="1"/>
</dbReference>
<evidence type="ECO:0000256" key="8">
    <source>
        <dbReference type="ARBA" id="ARBA00023196"/>
    </source>
</evidence>
<accession>A0A4Y6UA31</accession>
<evidence type="ECO:0000256" key="6">
    <source>
        <dbReference type="ARBA" id="ARBA00023065"/>
    </source>
</evidence>
<sequence length="305" mass="32739">MASLKELRGRITSVKSTGKITNAMKMVAASKLRHAQTKTEAAQPYAQTMRTMMGELANGMAGADPATLPRLLVGTGNDNVHLLIVITSDRGLVGGFNANLMRMVHAHVNALTAAGKTVKFVPVGRKGAAVFEREFPGAVVKTYDSSGGKEGITFDLAKRIAHHVTDMLNKGEIDAATLFSSQFVNAMTQTPTETPLVPLPRAENDNRNSAASGNEGEGESFYDFEPGEQELLSELLPRNLEVQIYSALLDSAAGEQGARMTAMDNASRNANKFIDDLSLTYNRTRQANITRELIEIISGAQVVGS</sequence>
<comment type="subcellular location">
    <subcellularLocation>
        <location evidence="10">Cell membrane</location>
        <topology evidence="10">Peripheral membrane protein</topology>
    </subcellularLocation>
    <subcellularLocation>
        <location evidence="2">Membrane</location>
        <topology evidence="2">Peripheral membrane protein</topology>
    </subcellularLocation>
</comment>
<evidence type="ECO:0000256" key="2">
    <source>
        <dbReference type="ARBA" id="ARBA00004170"/>
    </source>
</evidence>
<dbReference type="HAMAP" id="MF_00815">
    <property type="entry name" value="ATP_synth_gamma_bact"/>
    <property type="match status" value="1"/>
</dbReference>
<dbReference type="PANTHER" id="PTHR11693">
    <property type="entry name" value="ATP SYNTHASE GAMMA CHAIN"/>
    <property type="match status" value="1"/>
</dbReference>
<dbReference type="PANTHER" id="PTHR11693:SF22">
    <property type="entry name" value="ATP SYNTHASE SUBUNIT GAMMA, MITOCHONDRIAL"/>
    <property type="match status" value="1"/>
</dbReference>
<name>A0A4Y6UA31_9PROT</name>
<reference evidence="12 13" key="1">
    <citation type="submission" date="2019-03" db="EMBL/GenBank/DDBJ databases">
        <title>The complete genome sequence of Swingsia_sp. F3b2 LMG30590(T).</title>
        <authorList>
            <person name="Chua K.-O."/>
            <person name="Chan K.-G."/>
            <person name="See-Too W.-S."/>
        </authorList>
    </citation>
    <scope>NUCLEOTIDE SEQUENCE [LARGE SCALE GENOMIC DNA]</scope>
    <source>
        <strain evidence="12 13">F3b2</strain>
    </source>
</reference>
<keyword evidence="5 10" id="KW-0375">Hydrogen ion transport</keyword>
<keyword evidence="7 10" id="KW-0472">Membrane</keyword>
<dbReference type="Gene3D" id="1.10.287.80">
    <property type="entry name" value="ATP synthase, gamma subunit, helix hairpin domain"/>
    <property type="match status" value="1"/>
</dbReference>
<evidence type="ECO:0000256" key="5">
    <source>
        <dbReference type="ARBA" id="ARBA00022781"/>
    </source>
</evidence>
<dbReference type="PIRSF" id="PIRSF039089">
    <property type="entry name" value="ATP_synthase_gamma"/>
    <property type="match status" value="1"/>
</dbReference>
<feature type="region of interest" description="Disordered" evidence="11">
    <location>
        <begin position="192"/>
        <end position="219"/>
    </location>
</feature>
<keyword evidence="13" id="KW-1185">Reference proteome</keyword>
<dbReference type="InterPro" id="IPR035968">
    <property type="entry name" value="ATP_synth_F1_ATPase_gsu"/>
</dbReference>
<dbReference type="EMBL" id="CP038231">
    <property type="protein sequence ID" value="QDH13438.1"/>
    <property type="molecule type" value="Genomic_DNA"/>
</dbReference>
<evidence type="ECO:0000313" key="13">
    <source>
        <dbReference type="Proteomes" id="UP000318709"/>
    </source>
</evidence>